<keyword evidence="3" id="KW-0949">S-adenosyl-L-methionine</keyword>
<accession>A0A3R6DK86</accession>
<dbReference type="Pfam" id="PF04055">
    <property type="entry name" value="Radical_SAM"/>
    <property type="match status" value="1"/>
</dbReference>
<name>A0A3R6DK86_9FIRM</name>
<reference evidence="8 9" key="1">
    <citation type="submission" date="2018-08" db="EMBL/GenBank/DDBJ databases">
        <title>A genome reference for cultivated species of the human gut microbiota.</title>
        <authorList>
            <person name="Zou Y."/>
            <person name="Xue W."/>
            <person name="Luo G."/>
        </authorList>
    </citation>
    <scope>NUCLEOTIDE SEQUENCE [LARGE SCALE GENOMIC DNA]</scope>
    <source>
        <strain evidence="8 9">AM22-21LB</strain>
    </source>
</reference>
<dbReference type="AlphaFoldDB" id="A0A3R6DK86"/>
<organism evidence="8 9">
    <name type="scientific">Roseburia intestinalis</name>
    <dbReference type="NCBI Taxonomy" id="166486"/>
    <lineage>
        <taxon>Bacteria</taxon>
        <taxon>Bacillati</taxon>
        <taxon>Bacillota</taxon>
        <taxon>Clostridia</taxon>
        <taxon>Lachnospirales</taxon>
        <taxon>Lachnospiraceae</taxon>
        <taxon>Roseburia</taxon>
    </lineage>
</organism>
<keyword evidence="2" id="KW-0004">4Fe-4S</keyword>
<dbReference type="InterPro" id="IPR058240">
    <property type="entry name" value="rSAM_sf"/>
</dbReference>
<dbReference type="InterPro" id="IPR007197">
    <property type="entry name" value="rSAM"/>
</dbReference>
<dbReference type="PANTHER" id="PTHR43787">
    <property type="entry name" value="FEMO COFACTOR BIOSYNTHESIS PROTEIN NIFB-RELATED"/>
    <property type="match status" value="1"/>
</dbReference>
<dbReference type="SFLD" id="SFLDS00029">
    <property type="entry name" value="Radical_SAM"/>
    <property type="match status" value="1"/>
</dbReference>
<dbReference type="PANTHER" id="PTHR43787:SF3">
    <property type="entry name" value="ARYLSULFATASE REGULATORY PROTEIN"/>
    <property type="match status" value="1"/>
</dbReference>
<dbReference type="GO" id="GO:0046872">
    <property type="term" value="F:metal ion binding"/>
    <property type="evidence" value="ECO:0007669"/>
    <property type="project" value="UniProtKB-KW"/>
</dbReference>
<sequence>MKLILFGDIPNWNRSIQLLQTYRPDIFIAGLSSVSLGQFASSSVTYTPEETAVLYRSHQIDGVINIQGENPYYFRLLKELGIENIYVIPHTLYQKLELSESIDGDAILYPYKEVLPELMQLEFHLADHCNLNCKGCSHFSNLVPQPVFPDKEQFVRDLQQLTGYFSQIHDFYLLGGEPLLNPEIGVYINTVRKAFPYTNLIIVTNGLLLLSLKEEVIQMIKENRVHISISDYTCLDRDKIISFIQAHALSADLREGKECFSKYLNPQGDSDKEQVFANCIRRNCTFLAKGKMAACCQPFVVHYFNDYFHENLPEEEGIDLYEPGLTGWEIQKRLITPMESCRYCSADVPFDWAMSKAPYSKDDWCVN</sequence>
<comment type="cofactor">
    <cofactor evidence="1">
        <name>[4Fe-4S] cluster</name>
        <dbReference type="ChEBI" id="CHEBI:49883"/>
    </cofactor>
</comment>
<dbReference type="CDD" id="cd01335">
    <property type="entry name" value="Radical_SAM"/>
    <property type="match status" value="1"/>
</dbReference>
<dbReference type="Gene3D" id="3.20.20.70">
    <property type="entry name" value="Aldolase class I"/>
    <property type="match status" value="1"/>
</dbReference>
<keyword evidence="5" id="KW-0408">Iron</keyword>
<dbReference type="GO" id="GO:0051539">
    <property type="term" value="F:4 iron, 4 sulfur cluster binding"/>
    <property type="evidence" value="ECO:0007669"/>
    <property type="project" value="UniProtKB-KW"/>
</dbReference>
<evidence type="ECO:0000256" key="5">
    <source>
        <dbReference type="ARBA" id="ARBA00023004"/>
    </source>
</evidence>
<dbReference type="SUPFAM" id="SSF102114">
    <property type="entry name" value="Radical SAM enzymes"/>
    <property type="match status" value="1"/>
</dbReference>
<dbReference type="GO" id="GO:0003824">
    <property type="term" value="F:catalytic activity"/>
    <property type="evidence" value="ECO:0007669"/>
    <property type="project" value="InterPro"/>
</dbReference>
<comment type="caution">
    <text evidence="8">The sequence shown here is derived from an EMBL/GenBank/DDBJ whole genome shotgun (WGS) entry which is preliminary data.</text>
</comment>
<evidence type="ECO:0000313" key="9">
    <source>
        <dbReference type="Proteomes" id="UP000284051"/>
    </source>
</evidence>
<proteinExistence type="predicted"/>
<dbReference type="Proteomes" id="UP000284051">
    <property type="component" value="Unassembled WGS sequence"/>
</dbReference>
<evidence type="ECO:0000256" key="1">
    <source>
        <dbReference type="ARBA" id="ARBA00001966"/>
    </source>
</evidence>
<evidence type="ECO:0000259" key="7">
    <source>
        <dbReference type="Pfam" id="PF04055"/>
    </source>
</evidence>
<evidence type="ECO:0000256" key="2">
    <source>
        <dbReference type="ARBA" id="ARBA00022485"/>
    </source>
</evidence>
<dbReference type="EMBL" id="QRID01000007">
    <property type="protein sequence ID" value="RHG28613.1"/>
    <property type="molecule type" value="Genomic_DNA"/>
</dbReference>
<evidence type="ECO:0000256" key="4">
    <source>
        <dbReference type="ARBA" id="ARBA00022723"/>
    </source>
</evidence>
<keyword evidence="6" id="KW-0411">Iron-sulfur</keyword>
<dbReference type="RefSeq" id="WP_118772406.1">
    <property type="nucleotide sequence ID" value="NZ_QRID01000007.1"/>
</dbReference>
<gene>
    <name evidence="8" type="ORF">DW264_09170</name>
</gene>
<feature type="domain" description="Radical SAM core" evidence="7">
    <location>
        <begin position="127"/>
        <end position="229"/>
    </location>
</feature>
<evidence type="ECO:0000313" key="8">
    <source>
        <dbReference type="EMBL" id="RHG28613.1"/>
    </source>
</evidence>
<evidence type="ECO:0000256" key="6">
    <source>
        <dbReference type="ARBA" id="ARBA00023014"/>
    </source>
</evidence>
<evidence type="ECO:0000256" key="3">
    <source>
        <dbReference type="ARBA" id="ARBA00022691"/>
    </source>
</evidence>
<dbReference type="InterPro" id="IPR013785">
    <property type="entry name" value="Aldolase_TIM"/>
</dbReference>
<protein>
    <submittedName>
        <fullName evidence="8">Radical SAM protein</fullName>
    </submittedName>
</protein>
<keyword evidence="4" id="KW-0479">Metal-binding</keyword>